<evidence type="ECO:0000259" key="2">
    <source>
        <dbReference type="Pfam" id="PF16220"/>
    </source>
</evidence>
<dbReference type="InterPro" id="IPR012373">
    <property type="entry name" value="Ferrdict_sens_TM"/>
</dbReference>
<dbReference type="EMBL" id="CP083803">
    <property type="protein sequence ID" value="UXZ47277.1"/>
    <property type="molecule type" value="Genomic_DNA"/>
</dbReference>
<dbReference type="Gene3D" id="2.60.120.1440">
    <property type="match status" value="1"/>
</dbReference>
<accession>A0A1H9RDD8</accession>
<dbReference type="Gene3D" id="3.55.50.30">
    <property type="match status" value="1"/>
</dbReference>
<dbReference type="Proteomes" id="UP001329505">
    <property type="component" value="Unassembled WGS sequence"/>
</dbReference>
<evidence type="ECO:0000313" key="4">
    <source>
        <dbReference type="EMBL" id="SER70708.1"/>
    </source>
</evidence>
<sequence length="302" mass="32997">MPQIPPDPDLQRQAQGWLLRLTSGQATQADARALHQWCARSPAHAEAFAQARQLWCLLGPAAQQVSQAPSAPQLGRRALLGGALAASLAVVAWRGGWLDEAMAPPAAFATQVDEQQRVELAPGIKLELNVRTRVSREAQGIALLAGEIEVQAHQPMQVRAQEGVISTEQARFNVREDDDGVCVTCLSGELRIFAQGRLEALPAGRQLRYGAQGVGVPEAFDIGQVTAWRERMLVFRDAPLTQVIDEINRYRPGRLVLLNPSLGRRRVQARFSFDQLRQAAELIRVAYGARCLELPGGVVLVS</sequence>
<dbReference type="PANTHER" id="PTHR30273">
    <property type="entry name" value="PERIPLASMIC SIGNAL SENSOR AND SIGMA FACTOR ACTIVATOR FECR-RELATED"/>
    <property type="match status" value="1"/>
</dbReference>
<feature type="domain" description="FecR N-terminal" evidence="2">
    <location>
        <begin position="12"/>
        <end position="54"/>
    </location>
</feature>
<dbReference type="RefSeq" id="WP_094012114.1">
    <property type="nucleotide sequence ID" value="NZ_CP083803.1"/>
</dbReference>
<reference evidence="4 6" key="1">
    <citation type="submission" date="2016-10" db="EMBL/GenBank/DDBJ databases">
        <authorList>
            <person name="de Groot N.N."/>
        </authorList>
    </citation>
    <scope>NUCLEOTIDE SEQUENCE [LARGE SCALE GENOMIC DNA]</scope>
    <source>
        <strain evidence="4 6">LMG 27941</strain>
    </source>
</reference>
<dbReference type="AlphaFoldDB" id="A0A1H9RDD8"/>
<reference evidence="5" key="2">
    <citation type="submission" date="2021-08" db="EMBL/GenBank/DDBJ databases">
        <authorList>
            <person name="Yaryura P.M."/>
            <person name="Bianco M.I."/>
            <person name="Morais C."/>
            <person name="Setubal J.C."/>
        </authorList>
    </citation>
    <scope>NUCLEOTIDE SEQUENCE</scope>
    <source>
        <strain evidence="5">AP1</strain>
    </source>
</reference>
<dbReference type="GO" id="GO:0016989">
    <property type="term" value="F:sigma factor antagonist activity"/>
    <property type="evidence" value="ECO:0007669"/>
    <property type="project" value="TreeGrafter"/>
</dbReference>
<dbReference type="InterPro" id="IPR032623">
    <property type="entry name" value="FecR_N"/>
</dbReference>
<feature type="domain" description="FecR protein" evidence="1">
    <location>
        <begin position="109"/>
        <end position="190"/>
    </location>
</feature>
<keyword evidence="7" id="KW-1185">Reference proteome</keyword>
<dbReference type="Proteomes" id="UP001209279">
    <property type="component" value="Chromosome"/>
</dbReference>
<dbReference type="EMBL" id="FOEQ01000011">
    <property type="protein sequence ID" value="SER70708.1"/>
    <property type="molecule type" value="Genomic_DNA"/>
</dbReference>
<dbReference type="PROSITE" id="PS51318">
    <property type="entry name" value="TAT"/>
    <property type="match status" value="1"/>
</dbReference>
<evidence type="ECO:0000313" key="6">
    <source>
        <dbReference type="Proteomes" id="UP000199221"/>
    </source>
</evidence>
<evidence type="ECO:0000313" key="5">
    <source>
        <dbReference type="EMBL" id="UXZ47277.1"/>
    </source>
</evidence>
<reference evidence="3 7" key="3">
    <citation type="submission" date="2024-01" db="EMBL/GenBank/DDBJ databases">
        <title>Unpublished Manusciprt.</title>
        <authorList>
            <person name="Duman M."/>
            <person name="Valdes E.G."/>
            <person name="Ajmi N."/>
            <person name="Altun S."/>
            <person name="Saticioglu I.B."/>
        </authorList>
    </citation>
    <scope>NUCLEOTIDE SEQUENCE [LARGE SCALE GENOMIC DNA]</scope>
    <source>
        <strain evidence="3 7">139P</strain>
    </source>
</reference>
<gene>
    <name evidence="5" type="ORF">K7K07_09815</name>
    <name evidence="4" type="ORF">SAMN05216230_11119</name>
    <name evidence="3" type="ORF">V0R55_14775</name>
</gene>
<name>A0A1H9RDD8_9PSED</name>
<dbReference type="InterPro" id="IPR006860">
    <property type="entry name" value="FecR"/>
</dbReference>
<evidence type="ECO:0000313" key="3">
    <source>
        <dbReference type="EMBL" id="MEE1881429.1"/>
    </source>
</evidence>
<protein>
    <submittedName>
        <fullName evidence="3">DUF4880 domain-containing protein</fullName>
    </submittedName>
    <submittedName>
        <fullName evidence="4">FecR family protein</fullName>
    </submittedName>
</protein>
<evidence type="ECO:0000259" key="1">
    <source>
        <dbReference type="Pfam" id="PF04773"/>
    </source>
</evidence>
<dbReference type="Pfam" id="PF16220">
    <property type="entry name" value="DUF4880"/>
    <property type="match status" value="1"/>
</dbReference>
<dbReference type="EMBL" id="JAZDQQ010000011">
    <property type="protein sequence ID" value="MEE1881429.1"/>
    <property type="molecule type" value="Genomic_DNA"/>
</dbReference>
<dbReference type="Proteomes" id="UP000199221">
    <property type="component" value="Unassembled WGS sequence"/>
</dbReference>
<organism evidence="4 6">
    <name type="scientific">Pseudomonas soli</name>
    <dbReference type="NCBI Taxonomy" id="1306993"/>
    <lineage>
        <taxon>Bacteria</taxon>
        <taxon>Pseudomonadati</taxon>
        <taxon>Pseudomonadota</taxon>
        <taxon>Gammaproteobacteria</taxon>
        <taxon>Pseudomonadales</taxon>
        <taxon>Pseudomonadaceae</taxon>
        <taxon>Pseudomonas</taxon>
    </lineage>
</organism>
<dbReference type="InterPro" id="IPR006311">
    <property type="entry name" value="TAT_signal"/>
</dbReference>
<dbReference type="Pfam" id="PF04773">
    <property type="entry name" value="FecR"/>
    <property type="match status" value="1"/>
</dbReference>
<evidence type="ECO:0000313" key="7">
    <source>
        <dbReference type="Proteomes" id="UP001329505"/>
    </source>
</evidence>
<proteinExistence type="predicted"/>
<dbReference type="PIRSF" id="PIRSF018266">
    <property type="entry name" value="FecR"/>
    <property type="match status" value="1"/>
</dbReference>
<dbReference type="GeneID" id="93677761"/>
<dbReference type="PANTHER" id="PTHR30273:SF2">
    <property type="entry name" value="PROTEIN FECR"/>
    <property type="match status" value="1"/>
</dbReference>